<dbReference type="AlphaFoldDB" id="A0A6J6JA66"/>
<dbReference type="PROSITE" id="PS50110">
    <property type="entry name" value="RESPONSE_REGULATORY"/>
    <property type="match status" value="1"/>
</dbReference>
<dbReference type="InterPro" id="IPR001867">
    <property type="entry name" value="OmpR/PhoB-type_DNA-bd"/>
</dbReference>
<evidence type="ECO:0000259" key="6">
    <source>
        <dbReference type="PROSITE" id="PS51755"/>
    </source>
</evidence>
<feature type="domain" description="Response regulatory" evidence="5">
    <location>
        <begin position="3"/>
        <end position="117"/>
    </location>
</feature>
<protein>
    <submittedName>
        <fullName evidence="7">Unannotated protein</fullName>
    </submittedName>
</protein>
<dbReference type="GO" id="GO:0005829">
    <property type="term" value="C:cytosol"/>
    <property type="evidence" value="ECO:0007669"/>
    <property type="project" value="TreeGrafter"/>
</dbReference>
<feature type="domain" description="OmpR/PhoB-type" evidence="6">
    <location>
        <begin position="130"/>
        <end position="223"/>
    </location>
</feature>
<keyword evidence="3" id="KW-0238">DNA-binding</keyword>
<dbReference type="InterPro" id="IPR001789">
    <property type="entry name" value="Sig_transdc_resp-reg_receiver"/>
</dbReference>
<dbReference type="InterPro" id="IPR039420">
    <property type="entry name" value="WalR-like"/>
</dbReference>
<keyword evidence="2" id="KW-0805">Transcription regulation</keyword>
<dbReference type="Pfam" id="PF00072">
    <property type="entry name" value="Response_reg"/>
    <property type="match status" value="1"/>
</dbReference>
<dbReference type="InterPro" id="IPR011006">
    <property type="entry name" value="CheY-like_superfamily"/>
</dbReference>
<dbReference type="Gene3D" id="6.10.250.690">
    <property type="match status" value="1"/>
</dbReference>
<dbReference type="EMBL" id="CAEZVM010000029">
    <property type="protein sequence ID" value="CAB4633750.1"/>
    <property type="molecule type" value="Genomic_DNA"/>
</dbReference>
<dbReference type="PROSITE" id="PS51755">
    <property type="entry name" value="OMPR_PHOB"/>
    <property type="match status" value="1"/>
</dbReference>
<reference evidence="7" key="1">
    <citation type="submission" date="2020-05" db="EMBL/GenBank/DDBJ databases">
        <authorList>
            <person name="Chiriac C."/>
            <person name="Salcher M."/>
            <person name="Ghai R."/>
            <person name="Kavagutti S V."/>
        </authorList>
    </citation>
    <scope>NUCLEOTIDE SEQUENCE</scope>
</reference>
<gene>
    <name evidence="7" type="ORF">UFOPK2032_00800</name>
</gene>
<dbReference type="SUPFAM" id="SSF52172">
    <property type="entry name" value="CheY-like"/>
    <property type="match status" value="1"/>
</dbReference>
<dbReference type="Gene3D" id="1.10.10.10">
    <property type="entry name" value="Winged helix-like DNA-binding domain superfamily/Winged helix DNA-binding domain"/>
    <property type="match status" value="1"/>
</dbReference>
<dbReference type="PANTHER" id="PTHR48111">
    <property type="entry name" value="REGULATOR OF RPOS"/>
    <property type="match status" value="1"/>
</dbReference>
<dbReference type="SMART" id="SM00448">
    <property type="entry name" value="REC"/>
    <property type="match status" value="1"/>
</dbReference>
<keyword evidence="1" id="KW-0597">Phosphoprotein</keyword>
<dbReference type="PANTHER" id="PTHR48111:SF38">
    <property type="entry name" value="TWO-COMPONENT RESPONSE REGULATOR"/>
    <property type="match status" value="1"/>
</dbReference>
<dbReference type="Gene3D" id="3.40.50.2300">
    <property type="match status" value="1"/>
</dbReference>
<name>A0A6J6JA66_9ZZZZ</name>
<dbReference type="GO" id="GO:0000976">
    <property type="term" value="F:transcription cis-regulatory region binding"/>
    <property type="evidence" value="ECO:0007669"/>
    <property type="project" value="TreeGrafter"/>
</dbReference>
<dbReference type="CDD" id="cd00383">
    <property type="entry name" value="trans_reg_C"/>
    <property type="match status" value="1"/>
</dbReference>
<dbReference type="GO" id="GO:0000156">
    <property type="term" value="F:phosphorelay response regulator activity"/>
    <property type="evidence" value="ECO:0007669"/>
    <property type="project" value="TreeGrafter"/>
</dbReference>
<dbReference type="CDD" id="cd17624">
    <property type="entry name" value="REC_OmpR_PmrA-like"/>
    <property type="match status" value="1"/>
</dbReference>
<dbReference type="Pfam" id="PF00486">
    <property type="entry name" value="Trans_reg_C"/>
    <property type="match status" value="1"/>
</dbReference>
<sequence length="223" mass="24751">MQRIFLAEDSSRIASFIVKGLSSSGYLVDHVSDGNQVLPGLKRAKYDLLILDIGLPNREGLSILEELRGTGNDIPVIVLTARDSVETTVASFQSGADDYMSKPFSFEELLARVKTRIRTKSAEPLTEKSNSVLTKGNISLDLVSRRVKVGPNEHELTAREFMMLELLMKNPGQVISREQLLDRVWGLDHDPGSNVVDVYVRYLRQKLGSEAITTVRGSGYKLS</sequence>
<dbReference type="SMART" id="SM00862">
    <property type="entry name" value="Trans_reg_C"/>
    <property type="match status" value="1"/>
</dbReference>
<dbReference type="GO" id="GO:0032993">
    <property type="term" value="C:protein-DNA complex"/>
    <property type="evidence" value="ECO:0007669"/>
    <property type="project" value="TreeGrafter"/>
</dbReference>
<evidence type="ECO:0000256" key="3">
    <source>
        <dbReference type="ARBA" id="ARBA00023125"/>
    </source>
</evidence>
<dbReference type="InterPro" id="IPR036388">
    <property type="entry name" value="WH-like_DNA-bd_sf"/>
</dbReference>
<keyword evidence="4" id="KW-0804">Transcription</keyword>
<accession>A0A6J6JA66</accession>
<proteinExistence type="predicted"/>
<evidence type="ECO:0000313" key="7">
    <source>
        <dbReference type="EMBL" id="CAB4633750.1"/>
    </source>
</evidence>
<evidence type="ECO:0000259" key="5">
    <source>
        <dbReference type="PROSITE" id="PS50110"/>
    </source>
</evidence>
<organism evidence="7">
    <name type="scientific">freshwater metagenome</name>
    <dbReference type="NCBI Taxonomy" id="449393"/>
    <lineage>
        <taxon>unclassified sequences</taxon>
        <taxon>metagenomes</taxon>
        <taxon>ecological metagenomes</taxon>
    </lineage>
</organism>
<evidence type="ECO:0000256" key="1">
    <source>
        <dbReference type="ARBA" id="ARBA00022553"/>
    </source>
</evidence>
<dbReference type="GO" id="GO:0006355">
    <property type="term" value="P:regulation of DNA-templated transcription"/>
    <property type="evidence" value="ECO:0007669"/>
    <property type="project" value="InterPro"/>
</dbReference>
<evidence type="ECO:0000256" key="4">
    <source>
        <dbReference type="ARBA" id="ARBA00023163"/>
    </source>
</evidence>
<evidence type="ECO:0000256" key="2">
    <source>
        <dbReference type="ARBA" id="ARBA00023015"/>
    </source>
</evidence>
<dbReference type="FunFam" id="1.10.10.10:FF:000005">
    <property type="entry name" value="Two-component system response regulator"/>
    <property type="match status" value="1"/>
</dbReference>